<feature type="transmembrane region" description="Helical" evidence="7">
    <location>
        <begin position="302"/>
        <end position="319"/>
    </location>
</feature>
<evidence type="ECO:0000256" key="7">
    <source>
        <dbReference type="SAM" id="Phobius"/>
    </source>
</evidence>
<feature type="transmembrane region" description="Helical" evidence="7">
    <location>
        <begin position="375"/>
        <end position="395"/>
    </location>
</feature>
<feature type="transmembrane region" description="Helical" evidence="7">
    <location>
        <begin position="331"/>
        <end position="355"/>
    </location>
</feature>
<evidence type="ECO:0000256" key="6">
    <source>
        <dbReference type="SAM" id="MobiDB-lite"/>
    </source>
</evidence>
<feature type="transmembrane region" description="Helical" evidence="7">
    <location>
        <begin position="89"/>
        <end position="110"/>
    </location>
</feature>
<gene>
    <name evidence="8" type="ORF">TrVE_jg5121</name>
</gene>
<keyword evidence="5 7" id="KW-0472">Membrane</keyword>
<evidence type="ECO:0000256" key="5">
    <source>
        <dbReference type="ARBA" id="ARBA00023136"/>
    </source>
</evidence>
<comment type="similarity">
    <text evidence="2">Belongs to the XK family.</text>
</comment>
<feature type="transmembrane region" description="Helical" evidence="7">
    <location>
        <begin position="256"/>
        <end position="282"/>
    </location>
</feature>
<protein>
    <submittedName>
        <fullName evidence="8">Uncharacterized protein</fullName>
    </submittedName>
</protein>
<dbReference type="EMBL" id="BRXX01000044">
    <property type="protein sequence ID" value="GMH85010.1"/>
    <property type="molecule type" value="Genomic_DNA"/>
</dbReference>
<feature type="transmembrane region" description="Helical" evidence="7">
    <location>
        <begin position="188"/>
        <end position="210"/>
    </location>
</feature>
<keyword evidence="4 7" id="KW-1133">Transmembrane helix</keyword>
<dbReference type="Proteomes" id="UP001165160">
    <property type="component" value="Unassembled WGS sequence"/>
</dbReference>
<feature type="transmembrane region" description="Helical" evidence="7">
    <location>
        <begin position="58"/>
        <end position="77"/>
    </location>
</feature>
<keyword evidence="9" id="KW-1185">Reference proteome</keyword>
<comment type="subcellular location">
    <subcellularLocation>
        <location evidence="1">Membrane</location>
        <topology evidence="1">Multi-pass membrane protein</topology>
    </subcellularLocation>
</comment>
<dbReference type="AlphaFoldDB" id="A0A9W7EP93"/>
<dbReference type="Pfam" id="PF09815">
    <property type="entry name" value="XK-related"/>
    <property type="match status" value="1"/>
</dbReference>
<reference evidence="9" key="1">
    <citation type="journal article" date="2023" name="Commun. Biol.">
        <title>Genome analysis of Parmales, the sister group of diatoms, reveals the evolutionary specialization of diatoms from phago-mixotrophs to photoautotrophs.</title>
        <authorList>
            <person name="Ban H."/>
            <person name="Sato S."/>
            <person name="Yoshikawa S."/>
            <person name="Yamada K."/>
            <person name="Nakamura Y."/>
            <person name="Ichinomiya M."/>
            <person name="Sato N."/>
            <person name="Blanc-Mathieu R."/>
            <person name="Endo H."/>
            <person name="Kuwata A."/>
            <person name="Ogata H."/>
        </authorList>
    </citation>
    <scope>NUCLEOTIDE SEQUENCE [LARGE SCALE GENOMIC DNA]</scope>
    <source>
        <strain evidence="9">NIES 3699</strain>
    </source>
</reference>
<evidence type="ECO:0000256" key="1">
    <source>
        <dbReference type="ARBA" id="ARBA00004141"/>
    </source>
</evidence>
<dbReference type="InterPro" id="IPR018629">
    <property type="entry name" value="XK-rel"/>
</dbReference>
<evidence type="ECO:0000313" key="8">
    <source>
        <dbReference type="EMBL" id="GMH85010.1"/>
    </source>
</evidence>
<feature type="compositionally biased region" description="Basic and acidic residues" evidence="6">
    <location>
        <begin position="15"/>
        <end position="32"/>
    </location>
</feature>
<accession>A0A9W7EP93</accession>
<name>A0A9W7EP93_9STRA</name>
<evidence type="ECO:0000256" key="2">
    <source>
        <dbReference type="ARBA" id="ARBA00008789"/>
    </source>
</evidence>
<evidence type="ECO:0000256" key="4">
    <source>
        <dbReference type="ARBA" id="ARBA00022989"/>
    </source>
</evidence>
<evidence type="ECO:0000313" key="9">
    <source>
        <dbReference type="Proteomes" id="UP001165160"/>
    </source>
</evidence>
<comment type="caution">
    <text evidence="8">The sequence shown here is derived from an EMBL/GenBank/DDBJ whole genome shotgun (WGS) entry which is preliminary data.</text>
</comment>
<proteinExistence type="inferred from homology"/>
<sequence length="519" mass="58651">MGELKIQPVNGNGSVHEDETLRETSGRDTPKSRLMSKRDTLKQFGEGVMNKYANVANLSLYTGAGLSFVDIVFDLLMIKEYLDNGEITFANATIACIVISLFIQLFLVIVQNRKQKKRIMLRECFLVITCVKPGVDVYRVLAGNKQQPGTVFDPQSEMFFARAIELVAETLPGTVIQTLAILNGAQSAVAWLSLICSILTSAFITTAITIEKDIHKKSRRRTPLVYGIVKLEDMCQTVAICFTLFFMTSSQLMLKVFAVSLCSIVSTTLLGFYFVIDTALYFAFKISRGDSWIKYPIYGHEFVRALISFMWLFISKLFFDFTGIVNCRQASFVGGAYSFFITLSTPFVCLLFGWMYLEHVKDDKASFAYVFSPEVVYGVIGGLGAIQLGTFFLFLRLIGPKYRNTFTSFRTAPQQAQEEFLTFMEPDLKLGIFDRHKSFWAPIAEEVRRWLNDSKNLERWIREKPEWFNDHVKANILDEFVDDPKLLNELRGVNVLAIMSRRRSLGGASVGPSVKVEGG</sequence>
<dbReference type="GO" id="GO:0005886">
    <property type="term" value="C:plasma membrane"/>
    <property type="evidence" value="ECO:0007669"/>
    <property type="project" value="UniProtKB-ARBA"/>
</dbReference>
<keyword evidence="3 7" id="KW-0812">Transmembrane</keyword>
<organism evidence="8 9">
    <name type="scientific">Triparma verrucosa</name>
    <dbReference type="NCBI Taxonomy" id="1606542"/>
    <lineage>
        <taxon>Eukaryota</taxon>
        <taxon>Sar</taxon>
        <taxon>Stramenopiles</taxon>
        <taxon>Ochrophyta</taxon>
        <taxon>Bolidophyceae</taxon>
        <taxon>Parmales</taxon>
        <taxon>Triparmaceae</taxon>
        <taxon>Triparma</taxon>
    </lineage>
</organism>
<feature type="region of interest" description="Disordered" evidence="6">
    <location>
        <begin position="1"/>
        <end position="32"/>
    </location>
</feature>
<evidence type="ECO:0000256" key="3">
    <source>
        <dbReference type="ARBA" id="ARBA00022692"/>
    </source>
</evidence>